<dbReference type="AlphaFoldDB" id="A0A0C9S0K0"/>
<dbReference type="GO" id="GO:0005615">
    <property type="term" value="C:extracellular space"/>
    <property type="evidence" value="ECO:0007669"/>
    <property type="project" value="TreeGrafter"/>
</dbReference>
<proteinExistence type="evidence at transcript level"/>
<dbReference type="InterPro" id="IPR002223">
    <property type="entry name" value="Kunitz_BPTI"/>
</dbReference>
<evidence type="ECO:0000256" key="2">
    <source>
        <dbReference type="ARBA" id="ARBA00022900"/>
    </source>
</evidence>
<dbReference type="InterPro" id="IPR050098">
    <property type="entry name" value="TFPI/VKTCI-like"/>
</dbReference>
<evidence type="ECO:0000256" key="1">
    <source>
        <dbReference type="ARBA" id="ARBA00022690"/>
    </source>
</evidence>
<feature type="domain" description="BPTI/Kunitz inhibitor" evidence="5">
    <location>
        <begin position="14"/>
        <end position="64"/>
    </location>
</feature>
<reference evidence="6" key="1">
    <citation type="journal article" date="2015" name="PLoS ONE">
        <title>An Insight into the Sialome of the Lone Star Tick, Amblyomma americanum, with a Glimpse on Its Time Dependent Gene Expression.</title>
        <authorList>
            <person name="Karim S."/>
            <person name="Ribeiro J.M."/>
        </authorList>
    </citation>
    <scope>NUCLEOTIDE SEQUENCE</scope>
    <source>
        <tissue evidence="6">Salivary gland</tissue>
    </source>
</reference>
<evidence type="ECO:0000259" key="5">
    <source>
        <dbReference type="PROSITE" id="PS50279"/>
    </source>
</evidence>
<dbReference type="PANTHER" id="PTHR10083:SF328">
    <property type="entry name" value="TISSUE FACTOR PATHWAY INHIBITOR"/>
    <property type="match status" value="1"/>
</dbReference>
<dbReference type="InterPro" id="IPR036880">
    <property type="entry name" value="Kunitz_BPTI_sf"/>
</dbReference>
<organism evidence="6">
    <name type="scientific">Amblyomma americanum</name>
    <name type="common">Lone star tick</name>
    <dbReference type="NCBI Taxonomy" id="6943"/>
    <lineage>
        <taxon>Eukaryota</taxon>
        <taxon>Metazoa</taxon>
        <taxon>Ecdysozoa</taxon>
        <taxon>Arthropoda</taxon>
        <taxon>Chelicerata</taxon>
        <taxon>Arachnida</taxon>
        <taxon>Acari</taxon>
        <taxon>Parasitiformes</taxon>
        <taxon>Ixodida</taxon>
        <taxon>Ixodoidea</taxon>
        <taxon>Ixodidae</taxon>
        <taxon>Amblyomminae</taxon>
        <taxon>Amblyomma</taxon>
    </lineage>
</organism>
<dbReference type="CDD" id="cd00109">
    <property type="entry name" value="Kunitz-type"/>
    <property type="match status" value="1"/>
</dbReference>
<keyword evidence="3" id="KW-1015">Disulfide bond</keyword>
<dbReference type="PANTHER" id="PTHR10083">
    <property type="entry name" value="KUNITZ-TYPE PROTEASE INHIBITOR-RELATED"/>
    <property type="match status" value="1"/>
</dbReference>
<evidence type="ECO:0000256" key="3">
    <source>
        <dbReference type="ARBA" id="ARBA00023157"/>
    </source>
</evidence>
<accession>A0A0C9S0K0</accession>
<evidence type="ECO:0000313" key="6">
    <source>
        <dbReference type="EMBL" id="JAG90159.1"/>
    </source>
</evidence>
<feature type="region of interest" description="Disordered" evidence="4">
    <location>
        <begin position="112"/>
        <end position="132"/>
    </location>
</feature>
<dbReference type="PROSITE" id="PS50279">
    <property type="entry name" value="BPTI_KUNITZ_2"/>
    <property type="match status" value="1"/>
</dbReference>
<name>A0A0C9S0K0_AMBAM</name>
<dbReference type="SUPFAM" id="SSF57362">
    <property type="entry name" value="BPTI-like"/>
    <property type="match status" value="1"/>
</dbReference>
<dbReference type="Gene3D" id="4.10.410.10">
    <property type="entry name" value="Pancreatic trypsin inhibitor Kunitz domain"/>
    <property type="match status" value="1"/>
</dbReference>
<dbReference type="EMBL" id="GBZX01002581">
    <property type="protein sequence ID" value="JAG90159.1"/>
    <property type="molecule type" value="mRNA"/>
</dbReference>
<dbReference type="SMART" id="SM00131">
    <property type="entry name" value="KU"/>
    <property type="match status" value="1"/>
</dbReference>
<feature type="non-terminal residue" evidence="6">
    <location>
        <position position="1"/>
    </location>
</feature>
<dbReference type="GO" id="GO:0004867">
    <property type="term" value="F:serine-type endopeptidase inhibitor activity"/>
    <property type="evidence" value="ECO:0007669"/>
    <property type="project" value="UniProtKB-KW"/>
</dbReference>
<protein>
    <submittedName>
        <fullName evidence="6">Putative tick kunitz 81</fullName>
    </submittedName>
</protein>
<dbReference type="Pfam" id="PF00014">
    <property type="entry name" value="Kunitz_BPTI"/>
    <property type="match status" value="1"/>
</dbReference>
<sequence length="132" mass="15173">ATVYGTSVSISSICFLHQDKGNCRGISEMWHYNSTKDICSPFNYGGCGGNENRFDNCTLRMESCSSRVRQSRQDLWATLVSSVGKANENLTEICRKLEKEAEEEYYDEWKDYKPDVGHTAPPRENYYDDDEE</sequence>
<keyword evidence="1" id="KW-0646">Protease inhibitor</keyword>
<dbReference type="PRINTS" id="PR00759">
    <property type="entry name" value="BASICPTASE"/>
</dbReference>
<evidence type="ECO:0000256" key="4">
    <source>
        <dbReference type="SAM" id="MobiDB-lite"/>
    </source>
</evidence>
<keyword evidence="2" id="KW-0722">Serine protease inhibitor</keyword>